<comment type="caution">
    <text evidence="5">The sequence shown here is derived from an EMBL/GenBank/DDBJ whole genome shotgun (WGS) entry which is preliminary data.</text>
</comment>
<dbReference type="CDD" id="cd06127">
    <property type="entry name" value="DEDDh"/>
    <property type="match status" value="1"/>
</dbReference>
<evidence type="ECO:0000256" key="1">
    <source>
        <dbReference type="ARBA" id="ARBA00022722"/>
    </source>
</evidence>
<proteinExistence type="predicted"/>
<dbReference type="InterPro" id="IPR036397">
    <property type="entry name" value="RNaseH_sf"/>
</dbReference>
<dbReference type="EMBL" id="PIPN01000003">
    <property type="protein sequence ID" value="RUO29873.1"/>
    <property type="molecule type" value="Genomic_DNA"/>
</dbReference>
<dbReference type="InterPro" id="IPR013520">
    <property type="entry name" value="Ribonucl_H"/>
</dbReference>
<name>A0ABY0BYV1_9GAMM</name>
<evidence type="ECO:0000259" key="4">
    <source>
        <dbReference type="SMART" id="SM00479"/>
    </source>
</evidence>
<dbReference type="RefSeq" id="WP_126789146.1">
    <property type="nucleotide sequence ID" value="NZ_PIPN01000003.1"/>
</dbReference>
<dbReference type="SMART" id="SM00479">
    <property type="entry name" value="EXOIII"/>
    <property type="match status" value="1"/>
</dbReference>
<evidence type="ECO:0000313" key="6">
    <source>
        <dbReference type="Proteomes" id="UP000287410"/>
    </source>
</evidence>
<feature type="domain" description="Exonuclease" evidence="4">
    <location>
        <begin position="40"/>
        <end position="213"/>
    </location>
</feature>
<dbReference type="GO" id="GO:0004527">
    <property type="term" value="F:exonuclease activity"/>
    <property type="evidence" value="ECO:0007669"/>
    <property type="project" value="UniProtKB-KW"/>
</dbReference>
<dbReference type="Pfam" id="PF00929">
    <property type="entry name" value="RNase_T"/>
    <property type="match status" value="1"/>
</dbReference>
<dbReference type="Gene3D" id="3.30.420.10">
    <property type="entry name" value="Ribonuclease H-like superfamily/Ribonuclease H"/>
    <property type="match status" value="1"/>
</dbReference>
<evidence type="ECO:0000256" key="3">
    <source>
        <dbReference type="ARBA" id="ARBA00022839"/>
    </source>
</evidence>
<protein>
    <submittedName>
        <fullName evidence="5">3'-5' exonuclease</fullName>
    </submittedName>
</protein>
<organism evidence="5 6">
    <name type="scientific">Aliidiomarina sedimenti</name>
    <dbReference type="NCBI Taxonomy" id="1933879"/>
    <lineage>
        <taxon>Bacteria</taxon>
        <taxon>Pseudomonadati</taxon>
        <taxon>Pseudomonadota</taxon>
        <taxon>Gammaproteobacteria</taxon>
        <taxon>Alteromonadales</taxon>
        <taxon>Idiomarinaceae</taxon>
        <taxon>Aliidiomarina</taxon>
    </lineage>
</organism>
<keyword evidence="3 5" id="KW-0269">Exonuclease</keyword>
<dbReference type="PANTHER" id="PTHR30231">
    <property type="entry name" value="DNA POLYMERASE III SUBUNIT EPSILON"/>
    <property type="match status" value="1"/>
</dbReference>
<dbReference type="SUPFAM" id="SSF53098">
    <property type="entry name" value="Ribonuclease H-like"/>
    <property type="match status" value="1"/>
</dbReference>
<sequence>MLISLLDKLGQLGQGMQSNIINSDGRERQASLQGAWQQARYVALDLETDGLDPEQHRILAIGWVPLKVPRIALNAADYGVIQSDQPLSQSAVIHQLSEHDIQGGEALAKVLKRLAKSLDGAVLVAHHAGFDWQFLQRAFSQQGIACKPLALMDTLKLEQTRLQRQKDWLEKGELTLAACRQRYGLPPVRQHHALSDAVACAELFLAQAYKIVGSQKTSLKGLLRYSR</sequence>
<keyword evidence="6" id="KW-1185">Reference proteome</keyword>
<dbReference type="Proteomes" id="UP000287410">
    <property type="component" value="Unassembled WGS sequence"/>
</dbReference>
<reference evidence="5 6" key="1">
    <citation type="journal article" date="2018" name="Front. Microbiol.">
        <title>Genome-Based Analysis Reveals the Taxonomy and Diversity of the Family Idiomarinaceae.</title>
        <authorList>
            <person name="Liu Y."/>
            <person name="Lai Q."/>
            <person name="Shao Z."/>
        </authorList>
    </citation>
    <scope>NUCLEOTIDE SEQUENCE [LARGE SCALE GENOMIC DNA]</scope>
    <source>
        <strain evidence="5 6">GBSy1</strain>
    </source>
</reference>
<keyword evidence="2" id="KW-0378">Hydrolase</keyword>
<accession>A0ABY0BYV1</accession>
<dbReference type="InterPro" id="IPR012337">
    <property type="entry name" value="RNaseH-like_sf"/>
</dbReference>
<evidence type="ECO:0000313" key="5">
    <source>
        <dbReference type="EMBL" id="RUO29873.1"/>
    </source>
</evidence>
<evidence type="ECO:0000256" key="2">
    <source>
        <dbReference type="ARBA" id="ARBA00022801"/>
    </source>
</evidence>
<keyword evidence="1" id="KW-0540">Nuclease</keyword>
<gene>
    <name evidence="5" type="ORF">CWE12_07835</name>
</gene>
<dbReference type="PANTHER" id="PTHR30231:SF4">
    <property type="entry name" value="PROTEIN NEN2"/>
    <property type="match status" value="1"/>
</dbReference>